<dbReference type="Pfam" id="PF01470">
    <property type="entry name" value="Peptidase_C15"/>
    <property type="match status" value="1"/>
</dbReference>
<evidence type="ECO:0000256" key="5">
    <source>
        <dbReference type="ARBA" id="ARBA00022490"/>
    </source>
</evidence>
<evidence type="ECO:0000256" key="10">
    <source>
        <dbReference type="PROSITE-ProRule" id="PRU10076"/>
    </source>
</evidence>
<dbReference type="PANTHER" id="PTHR23402:SF1">
    <property type="entry name" value="PYROGLUTAMYL-PEPTIDASE I"/>
    <property type="match status" value="1"/>
</dbReference>
<feature type="region of interest" description="Disordered" evidence="11">
    <location>
        <begin position="87"/>
        <end position="109"/>
    </location>
</feature>
<dbReference type="NCBIfam" id="NF009676">
    <property type="entry name" value="PRK13197.1"/>
    <property type="match status" value="1"/>
</dbReference>
<dbReference type="PROSITE" id="PS01333">
    <property type="entry name" value="PYRASE_GLU"/>
    <property type="match status" value="1"/>
</dbReference>
<dbReference type="InterPro" id="IPR000816">
    <property type="entry name" value="Peptidase_C15"/>
</dbReference>
<keyword evidence="13" id="KW-1185">Reference proteome</keyword>
<dbReference type="InterPro" id="IPR036440">
    <property type="entry name" value="Peptidase_C15-like_sf"/>
</dbReference>
<dbReference type="RefSeq" id="WP_094942333.1">
    <property type="nucleotide sequence ID" value="NZ_NOKQ01000196.1"/>
</dbReference>
<name>A0A264W3Z5_9BACL</name>
<keyword evidence="8 9" id="KW-0788">Thiol protease</keyword>
<evidence type="ECO:0000256" key="4">
    <source>
        <dbReference type="ARBA" id="ARBA00006641"/>
    </source>
</evidence>
<dbReference type="NCBIfam" id="TIGR00504">
    <property type="entry name" value="pyro_pdase"/>
    <property type="match status" value="1"/>
</dbReference>
<comment type="catalytic activity">
    <reaction evidence="1 9 10">
        <text>Release of an N-terminal pyroglutamyl group from a polypeptide, the second amino acid generally not being Pro.</text>
        <dbReference type="EC" id="3.4.19.3"/>
    </reaction>
</comment>
<evidence type="ECO:0000256" key="9">
    <source>
        <dbReference type="HAMAP-Rule" id="MF_00417"/>
    </source>
</evidence>
<protein>
    <recommendedName>
        <fullName evidence="9">Pyrrolidone-carboxylate peptidase</fullName>
        <ecNumber evidence="9">3.4.19.3</ecNumber>
    </recommendedName>
    <alternativeName>
        <fullName evidence="9">5-oxoprolyl-peptidase</fullName>
    </alternativeName>
    <alternativeName>
        <fullName evidence="9">Pyroglutamyl-peptidase I</fullName>
        <shortName evidence="9">PGP-I</shortName>
        <shortName evidence="9">Pyrase</shortName>
    </alternativeName>
</protein>
<dbReference type="InterPro" id="IPR033693">
    <property type="entry name" value="PGPEP1_Glu_AS"/>
</dbReference>
<dbReference type="OrthoDB" id="9779738at2"/>
<comment type="similarity">
    <text evidence="4 9">Belongs to the peptidase C15 family.</text>
</comment>
<organism evidence="12 13">
    <name type="scientific">Tetzosporium hominis</name>
    <dbReference type="NCBI Taxonomy" id="2020506"/>
    <lineage>
        <taxon>Bacteria</taxon>
        <taxon>Bacillati</taxon>
        <taxon>Bacillota</taxon>
        <taxon>Bacilli</taxon>
        <taxon>Bacillales</taxon>
        <taxon>Caryophanaceae</taxon>
        <taxon>Tetzosporium</taxon>
    </lineage>
</organism>
<dbReference type="GO" id="GO:0005829">
    <property type="term" value="C:cytosol"/>
    <property type="evidence" value="ECO:0007669"/>
    <property type="project" value="InterPro"/>
</dbReference>
<evidence type="ECO:0000256" key="8">
    <source>
        <dbReference type="ARBA" id="ARBA00022807"/>
    </source>
</evidence>
<sequence length="208" mass="22827">MKKILLTGFEPFLSFSLNPTMQIVKELHGETLNNYVIEGHILPVDFNKSEVELVKLLDTVKPDIHISLGLAGGRSKVTPERIAINVKDGDADNEGNKPQDEAIDPNGREGYFSTLPIRAMVDAMNEAGYPASISNTAGTYLCNNIMYVGRKYAEEHGGTMPSGFIHIPASHELAIEHGRIPSWSHQDLVAAIRICLETTVNFGGMKHD</sequence>
<keyword evidence="7 9" id="KW-0378">Hydrolase</keyword>
<dbReference type="GO" id="GO:0016920">
    <property type="term" value="F:pyroglutamyl-peptidase activity"/>
    <property type="evidence" value="ECO:0007669"/>
    <property type="project" value="UniProtKB-UniRule"/>
</dbReference>
<dbReference type="Proteomes" id="UP000217065">
    <property type="component" value="Unassembled WGS sequence"/>
</dbReference>
<dbReference type="HAMAP" id="MF_00417">
    <property type="entry name" value="Pyrrolid_peptidase"/>
    <property type="match status" value="1"/>
</dbReference>
<dbReference type="AlphaFoldDB" id="A0A264W3Z5"/>
<evidence type="ECO:0000256" key="7">
    <source>
        <dbReference type="ARBA" id="ARBA00022801"/>
    </source>
</evidence>
<dbReference type="GO" id="GO:0006508">
    <property type="term" value="P:proteolysis"/>
    <property type="evidence" value="ECO:0007669"/>
    <property type="project" value="UniProtKB-KW"/>
</dbReference>
<proteinExistence type="inferred from homology"/>
<dbReference type="EMBL" id="NOKQ01000196">
    <property type="protein sequence ID" value="OZS78313.1"/>
    <property type="molecule type" value="Genomic_DNA"/>
</dbReference>
<comment type="subunit">
    <text evidence="9">Homotetramer.</text>
</comment>
<dbReference type="Gene3D" id="3.40.630.20">
    <property type="entry name" value="Peptidase C15, pyroglutamyl peptidase I-like"/>
    <property type="match status" value="1"/>
</dbReference>
<comment type="function">
    <text evidence="2 9">Removes 5-oxoproline from various penultimate amino acid residues except L-proline.</text>
</comment>
<evidence type="ECO:0000256" key="1">
    <source>
        <dbReference type="ARBA" id="ARBA00001770"/>
    </source>
</evidence>
<keyword evidence="6 9" id="KW-0645">Protease</keyword>
<feature type="active site" evidence="9">
    <location>
        <position position="142"/>
    </location>
</feature>
<comment type="caution">
    <text evidence="12">The sequence shown here is derived from an EMBL/GenBank/DDBJ whole genome shotgun (WGS) entry which is preliminary data.</text>
</comment>
<evidence type="ECO:0000313" key="13">
    <source>
        <dbReference type="Proteomes" id="UP000217065"/>
    </source>
</evidence>
<evidence type="ECO:0000256" key="3">
    <source>
        <dbReference type="ARBA" id="ARBA00004496"/>
    </source>
</evidence>
<dbReference type="InterPro" id="IPR029762">
    <property type="entry name" value="PGP-I_bact-type"/>
</dbReference>
<reference evidence="12 13" key="1">
    <citation type="submission" date="2017-07" db="EMBL/GenBank/DDBJ databases">
        <title>Tetzosporium hominis gen.nov. sp.nov.</title>
        <authorList>
            <person name="Tetz G."/>
            <person name="Tetz V."/>
        </authorList>
    </citation>
    <scope>NUCLEOTIDE SEQUENCE [LARGE SCALE GENOMIC DNA]</scope>
    <source>
        <strain evidence="12 13">VT-49</strain>
    </source>
</reference>
<gene>
    <name evidence="9 12" type="primary">pcp</name>
    <name evidence="12" type="ORF">CF394_06020</name>
</gene>
<feature type="compositionally biased region" description="Basic and acidic residues" evidence="11">
    <location>
        <begin position="87"/>
        <end position="100"/>
    </location>
</feature>
<dbReference type="SUPFAM" id="SSF53182">
    <property type="entry name" value="Pyrrolidone carboxyl peptidase (pyroglutamate aminopeptidase)"/>
    <property type="match status" value="1"/>
</dbReference>
<feature type="active site" evidence="9">
    <location>
        <position position="166"/>
    </location>
</feature>
<comment type="subcellular location">
    <subcellularLocation>
        <location evidence="3 9">Cytoplasm</location>
    </subcellularLocation>
</comment>
<keyword evidence="5 9" id="KW-0963">Cytoplasm</keyword>
<evidence type="ECO:0000256" key="11">
    <source>
        <dbReference type="SAM" id="MobiDB-lite"/>
    </source>
</evidence>
<evidence type="ECO:0000313" key="12">
    <source>
        <dbReference type="EMBL" id="OZS78313.1"/>
    </source>
</evidence>
<evidence type="ECO:0000256" key="2">
    <source>
        <dbReference type="ARBA" id="ARBA00002280"/>
    </source>
</evidence>
<dbReference type="EC" id="3.4.19.3" evidence="9"/>
<dbReference type="CDD" id="cd00501">
    <property type="entry name" value="Peptidase_C15"/>
    <property type="match status" value="1"/>
</dbReference>
<feature type="active site" evidence="9 10">
    <location>
        <position position="80"/>
    </location>
</feature>
<dbReference type="PRINTS" id="PR00706">
    <property type="entry name" value="PYROGLUPTASE"/>
</dbReference>
<dbReference type="InterPro" id="IPR016125">
    <property type="entry name" value="Peptidase_C15-like"/>
</dbReference>
<dbReference type="PANTHER" id="PTHR23402">
    <property type="entry name" value="PROTEASE FAMILY C15 PYROGLUTAMYL-PEPTIDASE I-RELATED"/>
    <property type="match status" value="1"/>
</dbReference>
<dbReference type="PIRSF" id="PIRSF015592">
    <property type="entry name" value="Prld-crbxl_pptds"/>
    <property type="match status" value="1"/>
</dbReference>
<accession>A0A264W3Z5</accession>
<evidence type="ECO:0000256" key="6">
    <source>
        <dbReference type="ARBA" id="ARBA00022670"/>
    </source>
</evidence>